<organism evidence="3 4">
    <name type="scientific">Serratia fonticola</name>
    <dbReference type="NCBI Taxonomy" id="47917"/>
    <lineage>
        <taxon>Bacteria</taxon>
        <taxon>Pseudomonadati</taxon>
        <taxon>Pseudomonadota</taxon>
        <taxon>Gammaproteobacteria</taxon>
        <taxon>Enterobacterales</taxon>
        <taxon>Yersiniaceae</taxon>
        <taxon>Serratia</taxon>
    </lineage>
</organism>
<sequence length="92" mass="10035">MLRKHSLAAFCCTTLLLSAPTQALDLSYKAPEPSIKAAPAPKLYLGPRKKPPRRQWSGQNQKIRPASVLILNATIPAAAAHATNRIRRLIAL</sequence>
<evidence type="ECO:0000313" key="3">
    <source>
        <dbReference type="EMBL" id="VEI70922.1"/>
    </source>
</evidence>
<keyword evidence="2" id="KW-0732">Signal</keyword>
<evidence type="ECO:0000313" key="4">
    <source>
        <dbReference type="Proteomes" id="UP000270487"/>
    </source>
</evidence>
<reference evidence="3 4" key="1">
    <citation type="submission" date="2018-12" db="EMBL/GenBank/DDBJ databases">
        <authorList>
            <consortium name="Pathogen Informatics"/>
        </authorList>
    </citation>
    <scope>NUCLEOTIDE SEQUENCE [LARGE SCALE GENOMIC DNA]</scope>
    <source>
        <strain evidence="3 4">NCTC13193</strain>
    </source>
</reference>
<accession>A0A3S4X4I3</accession>
<feature type="chain" id="PRO_5018659384" evidence="2">
    <location>
        <begin position="24"/>
        <end position="92"/>
    </location>
</feature>
<dbReference type="AlphaFoldDB" id="A0A3S4X4I3"/>
<evidence type="ECO:0000256" key="1">
    <source>
        <dbReference type="SAM" id="MobiDB-lite"/>
    </source>
</evidence>
<proteinExistence type="predicted"/>
<evidence type="ECO:0000256" key="2">
    <source>
        <dbReference type="SAM" id="SignalP"/>
    </source>
</evidence>
<feature type="signal peptide" evidence="2">
    <location>
        <begin position="1"/>
        <end position="23"/>
    </location>
</feature>
<feature type="region of interest" description="Disordered" evidence="1">
    <location>
        <begin position="39"/>
        <end position="60"/>
    </location>
</feature>
<name>A0A3S4X4I3_SERFO</name>
<dbReference type="Proteomes" id="UP000270487">
    <property type="component" value="Chromosome"/>
</dbReference>
<protein>
    <submittedName>
        <fullName evidence="3">Uncharacterized protein</fullName>
    </submittedName>
</protein>
<dbReference type="EMBL" id="LR134492">
    <property type="protein sequence ID" value="VEI70922.1"/>
    <property type="molecule type" value="Genomic_DNA"/>
</dbReference>
<gene>
    <name evidence="3" type="ORF">NCTC13193_03163</name>
</gene>